<reference evidence="3 4" key="1">
    <citation type="submission" date="2016-07" db="EMBL/GenBank/DDBJ databases">
        <title>Pervasive Adenine N6-methylation of Active Genes in Fungi.</title>
        <authorList>
            <consortium name="DOE Joint Genome Institute"/>
            <person name="Mondo S.J."/>
            <person name="Dannebaum R.O."/>
            <person name="Kuo R.C."/>
            <person name="Labutti K."/>
            <person name="Haridas S."/>
            <person name="Kuo A."/>
            <person name="Salamov A."/>
            <person name="Ahrendt S.R."/>
            <person name="Lipzen A."/>
            <person name="Sullivan W."/>
            <person name="Andreopoulos W.B."/>
            <person name="Clum A."/>
            <person name="Lindquist E."/>
            <person name="Daum C."/>
            <person name="Ramamoorthy G.K."/>
            <person name="Gryganskyi A."/>
            <person name="Culley D."/>
            <person name="Magnuson J.K."/>
            <person name="James T.Y."/>
            <person name="O'Malley M.A."/>
            <person name="Stajich J.E."/>
            <person name="Spatafora J.W."/>
            <person name="Visel A."/>
            <person name="Grigoriev I.V."/>
        </authorList>
    </citation>
    <scope>NUCLEOTIDE SEQUENCE [LARGE SCALE GENOMIC DNA]</scope>
    <source>
        <strain evidence="3 4">CBS 115471</strain>
    </source>
</reference>
<evidence type="ECO:0000256" key="1">
    <source>
        <dbReference type="SAM" id="MobiDB-lite"/>
    </source>
</evidence>
<gene>
    <name evidence="3" type="ORF">BCR34DRAFT_476454</name>
</gene>
<feature type="transmembrane region" description="Helical" evidence="2">
    <location>
        <begin position="251"/>
        <end position="270"/>
    </location>
</feature>
<keyword evidence="4" id="KW-1185">Reference proteome</keyword>
<protein>
    <submittedName>
        <fullName evidence="3">Uncharacterized protein</fullName>
    </submittedName>
</protein>
<feature type="transmembrane region" description="Helical" evidence="2">
    <location>
        <begin position="63"/>
        <end position="86"/>
    </location>
</feature>
<keyword evidence="2" id="KW-0812">Transmembrane</keyword>
<proteinExistence type="predicted"/>
<name>A0A1Y2A1T3_9PLEO</name>
<keyword evidence="2" id="KW-1133">Transmembrane helix</keyword>
<organism evidence="3 4">
    <name type="scientific">Clohesyomyces aquaticus</name>
    <dbReference type="NCBI Taxonomy" id="1231657"/>
    <lineage>
        <taxon>Eukaryota</taxon>
        <taxon>Fungi</taxon>
        <taxon>Dikarya</taxon>
        <taxon>Ascomycota</taxon>
        <taxon>Pezizomycotina</taxon>
        <taxon>Dothideomycetes</taxon>
        <taxon>Pleosporomycetidae</taxon>
        <taxon>Pleosporales</taxon>
        <taxon>Lindgomycetaceae</taxon>
        <taxon>Clohesyomyces</taxon>
    </lineage>
</organism>
<feature type="transmembrane region" description="Helical" evidence="2">
    <location>
        <begin position="175"/>
        <end position="202"/>
    </location>
</feature>
<feature type="transmembrane region" description="Helical" evidence="2">
    <location>
        <begin position="144"/>
        <end position="163"/>
    </location>
</feature>
<feature type="transmembrane region" description="Helical" evidence="2">
    <location>
        <begin position="222"/>
        <end position="239"/>
    </location>
</feature>
<feature type="compositionally biased region" description="Polar residues" evidence="1">
    <location>
        <begin position="481"/>
        <end position="497"/>
    </location>
</feature>
<comment type="caution">
    <text evidence="3">The sequence shown here is derived from an EMBL/GenBank/DDBJ whole genome shotgun (WGS) entry which is preliminary data.</text>
</comment>
<accession>A0A1Y2A1T3</accession>
<feature type="transmembrane region" description="Helical" evidence="2">
    <location>
        <begin position="290"/>
        <end position="307"/>
    </location>
</feature>
<feature type="region of interest" description="Disordered" evidence="1">
    <location>
        <begin position="410"/>
        <end position="501"/>
    </location>
</feature>
<dbReference type="EMBL" id="MCFA01000018">
    <property type="protein sequence ID" value="ORY16469.1"/>
    <property type="molecule type" value="Genomic_DNA"/>
</dbReference>
<sequence>MAPLDPEVVSRSNTVPLLTFGGQILLVSGLATHILLTIRRAAHTLPPAASTRDQEPARSRHVAVFYALAFLSLASVSTFAVAWRALSYFYWAEKGNHDTPGSLWTGWYGTGDDGVGRWRLGDWTRDVDLAREADWLAISSPEGFLYTSQQFVGLVAASIFMGVEGHKRNLPSPTIASFVALSTVGSVGFALSLFFVAILYTPVALYGGNEPSTRDALFTPKVAVYAVPIISSFVLLYALPDLIAGGSDITLLRIGYFAVPLFLAFAPQIIPTSWGHEHPTQAAAHRSFRWPFYILGLSSMLVNWSLITKTFHDNTPSDSSSVYEILMKALGKEDNSNRFMTALGVTAQKLKFVSRHPAISVTASDVLFTTVSLCVWAFVRNLDVEDILDNSFLSFLVSSKPEKHVVFEDKVDQVEDALPPPESPPKRGRGRPKKSGTVTSSTAPSSASTSVSASSAASLRRSTRRKPKSDYESDMEDTFEPTEQVSREIAQTDSDGSSVAEDVVHGGESAALALFLALVGGLGQLGAGVLGAEVTGTASKVV</sequence>
<feature type="transmembrane region" description="Helical" evidence="2">
    <location>
        <begin position="358"/>
        <end position="379"/>
    </location>
</feature>
<evidence type="ECO:0000313" key="4">
    <source>
        <dbReference type="Proteomes" id="UP000193144"/>
    </source>
</evidence>
<feature type="transmembrane region" description="Helical" evidence="2">
    <location>
        <begin position="20"/>
        <end position="42"/>
    </location>
</feature>
<evidence type="ECO:0000313" key="3">
    <source>
        <dbReference type="EMBL" id="ORY16469.1"/>
    </source>
</evidence>
<keyword evidence="2" id="KW-0472">Membrane</keyword>
<feature type="compositionally biased region" description="Low complexity" evidence="1">
    <location>
        <begin position="435"/>
        <end position="460"/>
    </location>
</feature>
<evidence type="ECO:0000256" key="2">
    <source>
        <dbReference type="SAM" id="Phobius"/>
    </source>
</evidence>
<dbReference type="Proteomes" id="UP000193144">
    <property type="component" value="Unassembled WGS sequence"/>
</dbReference>
<dbReference type="OrthoDB" id="2126185at2759"/>
<dbReference type="AlphaFoldDB" id="A0A1Y2A1T3"/>